<dbReference type="AlphaFoldDB" id="A0A7Z2NZ05"/>
<keyword evidence="4" id="KW-1185">Reference proteome</keyword>
<organism evidence="3 4">
    <name type="scientific">Sphingomonas changnyeongensis</name>
    <dbReference type="NCBI Taxonomy" id="2698679"/>
    <lineage>
        <taxon>Bacteria</taxon>
        <taxon>Pseudomonadati</taxon>
        <taxon>Pseudomonadota</taxon>
        <taxon>Alphaproteobacteria</taxon>
        <taxon>Sphingomonadales</taxon>
        <taxon>Sphingomonadaceae</taxon>
        <taxon>Sphingomonas</taxon>
    </lineage>
</organism>
<reference evidence="3 4" key="1">
    <citation type="submission" date="2020-01" db="EMBL/GenBank/DDBJ databases">
        <title>Sphingomonas sp. C33 whole genome sequece.</title>
        <authorList>
            <person name="Park C."/>
        </authorList>
    </citation>
    <scope>NUCLEOTIDE SEQUENCE [LARGE SCALE GENOMIC DNA]</scope>
    <source>
        <strain evidence="3 4">C33</strain>
    </source>
</reference>
<dbReference type="Pfam" id="PF13350">
    <property type="entry name" value="Y_phosphatase3"/>
    <property type="match status" value="1"/>
</dbReference>
<dbReference type="EMBL" id="CP047895">
    <property type="protein sequence ID" value="QHL91990.1"/>
    <property type="molecule type" value="Genomic_DNA"/>
</dbReference>
<dbReference type="InterPro" id="IPR029021">
    <property type="entry name" value="Prot-tyrosine_phosphatase-like"/>
</dbReference>
<keyword evidence="2" id="KW-0732">Signal</keyword>
<dbReference type="Gene3D" id="3.90.190.10">
    <property type="entry name" value="Protein tyrosine phosphatase superfamily"/>
    <property type="match status" value="1"/>
</dbReference>
<gene>
    <name evidence="3" type="ORF">GVO57_13300</name>
</gene>
<evidence type="ECO:0000256" key="1">
    <source>
        <dbReference type="ARBA" id="ARBA00009580"/>
    </source>
</evidence>
<dbReference type="InterPro" id="IPR026893">
    <property type="entry name" value="Tyr/Ser_Pase_IphP-type"/>
</dbReference>
<evidence type="ECO:0000313" key="4">
    <source>
        <dbReference type="Proteomes" id="UP000464468"/>
    </source>
</evidence>
<dbReference type="SUPFAM" id="SSF52799">
    <property type="entry name" value="(Phosphotyrosine protein) phosphatases II"/>
    <property type="match status" value="1"/>
</dbReference>
<feature type="signal peptide" evidence="2">
    <location>
        <begin position="1"/>
        <end position="19"/>
    </location>
</feature>
<evidence type="ECO:0000256" key="2">
    <source>
        <dbReference type="SAM" id="SignalP"/>
    </source>
</evidence>
<comment type="similarity">
    <text evidence="1">Belongs to the protein-tyrosine phosphatase family.</text>
</comment>
<protein>
    <submittedName>
        <fullName evidence="3">Protein-tyrosine-phosphatase</fullName>
    </submittedName>
</protein>
<sequence>MHKLLAGALLLAVAAPAQAIGDARVERIDAATVRLTWTDAAAVDIYVSPSPDATRRGSRPVIRDDRDGREDVAANASIRQYFLIRDRQTGEVRRVAERVLPLERGSNFRDLGGYPAAGGKRVKWGRIFRSGAMPLLSDGDYAHLKGLGLGAVIDLRSLEERAVAPTMLDDRTGALFIANDYSARAMFAALRPAPGGGVELPDNLYAGLGDLLEPQLRAVFDRLLAGQGNLVYHCSAGQDRTGITSALVLTLLGVPRDVILADYHLSTPTRRPEFEMPPIDPAAHPDNPIVQYYAAAAKRPGGVRAEPLYDRDGVSHLAKFLAGLEAKHGSVMAYLEKTFALTPDRVARLRAMYLE</sequence>
<dbReference type="PANTHER" id="PTHR31126">
    <property type="entry name" value="TYROSINE-PROTEIN PHOSPHATASE"/>
    <property type="match status" value="1"/>
</dbReference>
<dbReference type="GO" id="GO:0004721">
    <property type="term" value="F:phosphoprotein phosphatase activity"/>
    <property type="evidence" value="ECO:0007669"/>
    <property type="project" value="InterPro"/>
</dbReference>
<accession>A0A7Z2NZ05</accession>
<feature type="chain" id="PRO_5031292008" evidence="2">
    <location>
        <begin position="20"/>
        <end position="355"/>
    </location>
</feature>
<dbReference type="PANTHER" id="PTHR31126:SF1">
    <property type="entry name" value="TYROSINE SPECIFIC PROTEIN PHOSPHATASES DOMAIN-CONTAINING PROTEIN"/>
    <property type="match status" value="1"/>
</dbReference>
<dbReference type="KEGG" id="schy:GVO57_13300"/>
<evidence type="ECO:0000313" key="3">
    <source>
        <dbReference type="EMBL" id="QHL91990.1"/>
    </source>
</evidence>
<dbReference type="Proteomes" id="UP000464468">
    <property type="component" value="Chromosome"/>
</dbReference>
<name>A0A7Z2NZ05_9SPHN</name>
<proteinExistence type="inferred from homology"/>